<dbReference type="Pfam" id="PF13231">
    <property type="entry name" value="PMT_2"/>
    <property type="match status" value="1"/>
</dbReference>
<dbReference type="EMBL" id="MGAL01000036">
    <property type="protein sequence ID" value="OGK47030.1"/>
    <property type="molecule type" value="Genomic_DNA"/>
</dbReference>
<feature type="transmembrane region" description="Helical" evidence="1">
    <location>
        <begin position="79"/>
        <end position="111"/>
    </location>
</feature>
<evidence type="ECO:0000313" key="4">
    <source>
        <dbReference type="Proteomes" id="UP000177141"/>
    </source>
</evidence>
<feature type="domain" description="Glycosyltransferase RgtA/B/C/D-like" evidence="2">
    <location>
        <begin position="77"/>
        <end position="228"/>
    </location>
</feature>
<feature type="transmembrane region" description="Helical" evidence="1">
    <location>
        <begin position="12"/>
        <end position="34"/>
    </location>
</feature>
<dbReference type="STRING" id="1802061.A3A93_02820"/>
<keyword evidence="1" id="KW-1133">Transmembrane helix</keyword>
<evidence type="ECO:0000313" key="3">
    <source>
        <dbReference type="EMBL" id="OGK47030.1"/>
    </source>
</evidence>
<feature type="transmembrane region" description="Helical" evidence="1">
    <location>
        <begin position="209"/>
        <end position="229"/>
    </location>
</feature>
<proteinExistence type="predicted"/>
<feature type="transmembrane region" description="Helical" evidence="1">
    <location>
        <begin position="144"/>
        <end position="161"/>
    </location>
</feature>
<reference evidence="3 4" key="1">
    <citation type="journal article" date="2016" name="Nat. Commun.">
        <title>Thousands of microbial genomes shed light on interconnected biogeochemical processes in an aquifer system.</title>
        <authorList>
            <person name="Anantharaman K."/>
            <person name="Brown C.T."/>
            <person name="Hug L.A."/>
            <person name="Sharon I."/>
            <person name="Castelle C.J."/>
            <person name="Probst A.J."/>
            <person name="Thomas B.C."/>
            <person name="Singh A."/>
            <person name="Wilkins M.J."/>
            <person name="Karaoz U."/>
            <person name="Brodie E.L."/>
            <person name="Williams K.H."/>
            <person name="Hubbard S.S."/>
            <person name="Banfield J.F."/>
        </authorList>
    </citation>
    <scope>NUCLEOTIDE SEQUENCE [LARGE SCALE GENOMIC DNA]</scope>
</reference>
<organism evidence="3 4">
    <name type="scientific">Candidatus Roizmanbacteria bacterium RIFCSPLOWO2_01_FULL_38_12</name>
    <dbReference type="NCBI Taxonomy" id="1802061"/>
    <lineage>
        <taxon>Bacteria</taxon>
        <taxon>Candidatus Roizmaniibacteriota</taxon>
    </lineage>
</organism>
<gene>
    <name evidence="3" type="ORF">A3A93_02820</name>
</gene>
<evidence type="ECO:0000256" key="1">
    <source>
        <dbReference type="SAM" id="Phobius"/>
    </source>
</evidence>
<feature type="transmembrane region" description="Helical" evidence="1">
    <location>
        <begin position="173"/>
        <end position="203"/>
    </location>
</feature>
<dbReference type="AlphaFoldDB" id="A0A1F7IUI5"/>
<dbReference type="InterPro" id="IPR038731">
    <property type="entry name" value="RgtA/B/C-like"/>
</dbReference>
<sequence length="418" mass="49067">MIESIRKSKTDILTVIFFIVLFIVIRSIHFTAVLNFSFDQGNGMAHVLEMWRNKEITLVGPGSSLSVNGKELLQGVVNYYLTMFFALLGGFDPVGTSYIFMLFASLGIIPLYVGTKKLADKKIALLMVVIYTLSFYFIDYTRFLFGPNYLIALTTILVYLMGEYKAKQNLRNLLLIFIYIGIMLQFHYQVFVVLGFLFFYYLILSKNKIKSLFVMILGFCIGFSPMIIFELKNQFYNLKVLGEYIFLPKNTYGSFVDFVPHRYLSLVLLALVGVIGYFRKFISYTLIFAIGLVLLIIDLFLYIPRPMHGFGMAPNWNYLMEKKTYEIIKGQHYKNFNIVNHVYDNLSMVVKFHLKKDGYKMNYEDYYNNQFLYVVSRDPYVFDDPAYELYIFKPNKLIKTWKLNEFYNLYLFERIKSS</sequence>
<feature type="transmembrane region" description="Helical" evidence="1">
    <location>
        <begin position="284"/>
        <end position="303"/>
    </location>
</feature>
<comment type="caution">
    <text evidence="3">The sequence shown here is derived from an EMBL/GenBank/DDBJ whole genome shotgun (WGS) entry which is preliminary data.</text>
</comment>
<feature type="transmembrane region" description="Helical" evidence="1">
    <location>
        <begin position="123"/>
        <end position="138"/>
    </location>
</feature>
<dbReference type="Proteomes" id="UP000177141">
    <property type="component" value="Unassembled WGS sequence"/>
</dbReference>
<protein>
    <recommendedName>
        <fullName evidence="2">Glycosyltransferase RgtA/B/C/D-like domain-containing protein</fullName>
    </recommendedName>
</protein>
<keyword evidence="1" id="KW-0812">Transmembrane</keyword>
<accession>A0A1F7IUI5</accession>
<keyword evidence="1" id="KW-0472">Membrane</keyword>
<feature type="transmembrane region" description="Helical" evidence="1">
    <location>
        <begin position="259"/>
        <end position="278"/>
    </location>
</feature>
<name>A0A1F7IUI5_9BACT</name>
<evidence type="ECO:0000259" key="2">
    <source>
        <dbReference type="Pfam" id="PF13231"/>
    </source>
</evidence>